<protein>
    <submittedName>
        <fullName evidence="1">Uncharacterized protein</fullName>
    </submittedName>
</protein>
<name>A0A8I1JGV4_PSEPU</name>
<reference evidence="1" key="1">
    <citation type="submission" date="2020-12" db="EMBL/GenBank/DDBJ databases">
        <title>Enhanced detection system for hospital associated transmission using whole genome sequencing surveillance.</title>
        <authorList>
            <person name="Harrison L.H."/>
            <person name="Van Tyne D."/>
            <person name="Marsh J.W."/>
            <person name="Griffith M.P."/>
            <person name="Snyder D.J."/>
            <person name="Cooper V.S."/>
            <person name="Mustapha M."/>
        </authorList>
    </citation>
    <scope>NUCLEOTIDE SEQUENCE</scope>
    <source>
        <strain evidence="1">PSB00042</strain>
    </source>
</reference>
<evidence type="ECO:0000313" key="1">
    <source>
        <dbReference type="EMBL" id="MBI6883192.1"/>
    </source>
</evidence>
<dbReference type="EMBL" id="JAEHTE010000002">
    <property type="protein sequence ID" value="MBI6883192.1"/>
    <property type="molecule type" value="Genomic_DNA"/>
</dbReference>
<dbReference type="AlphaFoldDB" id="A0A8I1JGV4"/>
<proteinExistence type="predicted"/>
<organism evidence="1 2">
    <name type="scientific">Pseudomonas putida</name>
    <name type="common">Arthrobacter siderocapsulatus</name>
    <dbReference type="NCBI Taxonomy" id="303"/>
    <lineage>
        <taxon>Bacteria</taxon>
        <taxon>Pseudomonadati</taxon>
        <taxon>Pseudomonadota</taxon>
        <taxon>Gammaproteobacteria</taxon>
        <taxon>Pseudomonadales</taxon>
        <taxon>Pseudomonadaceae</taxon>
        <taxon>Pseudomonas</taxon>
    </lineage>
</organism>
<dbReference type="RefSeq" id="WP_198746806.1">
    <property type="nucleotide sequence ID" value="NZ_JAEHTE010000002.1"/>
</dbReference>
<comment type="caution">
    <text evidence="1">The sequence shown here is derived from an EMBL/GenBank/DDBJ whole genome shotgun (WGS) entry which is preliminary data.</text>
</comment>
<evidence type="ECO:0000313" key="2">
    <source>
        <dbReference type="Proteomes" id="UP000637061"/>
    </source>
</evidence>
<dbReference type="Proteomes" id="UP000637061">
    <property type="component" value="Unassembled WGS sequence"/>
</dbReference>
<accession>A0A8I1JGV4</accession>
<sequence length="303" mass="34973">MTKAELFAEMRGSKTPKDYLDISSIPEELRDHEVLTRWMDYCDVKCGGRGGRAFAQIPKPLVTDAMRRKAVTTHYDCLEHILPEDTEMYQELFRLALYGSEKAFSHLHDSMKTLSTLKVILSGGPMRCFDLFKDDQRWILPLLTPELIADVLRRSSDFALNLPEDAVPWSTWRYVFKGNPSSAMILAGQGMDRLSIYQRFLDEGEWPSSYEDEWPHNFDGKRSKTNDPCELLELVNGYLPKDPEHWVYLAKLKTIPIENVVSAIVDRYHVPMILKVYPEDTLRKYMKHSALVKHALIEADLGM</sequence>
<gene>
    <name evidence="1" type="ORF">JEU22_04640</name>
</gene>